<keyword evidence="10" id="KW-1185">Reference proteome</keyword>
<dbReference type="InterPro" id="IPR011009">
    <property type="entry name" value="Kinase-like_dom_sf"/>
</dbReference>
<accession>A0ABS5YXZ5</accession>
<dbReference type="InterPro" id="IPR000719">
    <property type="entry name" value="Prot_kinase_dom"/>
</dbReference>
<dbReference type="PROSITE" id="PS00108">
    <property type="entry name" value="PROTEIN_KINASE_ST"/>
    <property type="match status" value="1"/>
</dbReference>
<comment type="caution">
    <text evidence="9">The sequence shown here is derived from an EMBL/GenBank/DDBJ whole genome shotgun (WGS) entry which is preliminary data.</text>
</comment>
<proteinExistence type="predicted"/>
<protein>
    <recommendedName>
        <fullName evidence="1">non-specific serine/threonine protein kinase</fullName>
        <ecNumber evidence="1">2.7.11.1</ecNumber>
    </recommendedName>
</protein>
<gene>
    <name evidence="9" type="ORF">KOI35_30960</name>
</gene>
<dbReference type="Pfam" id="PF00069">
    <property type="entry name" value="Pkinase"/>
    <property type="match status" value="1"/>
</dbReference>
<dbReference type="EMBL" id="JAHKKG010000010">
    <property type="protein sequence ID" value="MBU2667941.1"/>
    <property type="molecule type" value="Genomic_DNA"/>
</dbReference>
<dbReference type="Proteomes" id="UP001519654">
    <property type="component" value="Unassembled WGS sequence"/>
</dbReference>
<reference evidence="9 10" key="1">
    <citation type="submission" date="2021-06" db="EMBL/GenBank/DDBJ databases">
        <title>Actinoplanes lichenicola sp. nov., and Actinoplanes ovalisporus sp. nov., isolated from lichen in Thailand.</title>
        <authorList>
            <person name="Saeng-In P."/>
            <person name="Kanchanasin P."/>
            <person name="Yuki M."/>
            <person name="Kudo T."/>
            <person name="Ohkuma M."/>
            <person name="Phongsopitanun W."/>
            <person name="Tanasupawat S."/>
        </authorList>
    </citation>
    <scope>NUCLEOTIDE SEQUENCE [LARGE SCALE GENOMIC DNA]</scope>
    <source>
        <strain evidence="9 10">NBRC 110975</strain>
    </source>
</reference>
<keyword evidence="3" id="KW-0808">Transferase</keyword>
<evidence type="ECO:0000313" key="9">
    <source>
        <dbReference type="EMBL" id="MBU2667941.1"/>
    </source>
</evidence>
<dbReference type="InterPro" id="IPR017441">
    <property type="entry name" value="Protein_kinase_ATP_BS"/>
</dbReference>
<dbReference type="GO" id="GO:0004674">
    <property type="term" value="F:protein serine/threonine kinase activity"/>
    <property type="evidence" value="ECO:0007669"/>
    <property type="project" value="UniProtKB-KW"/>
</dbReference>
<evidence type="ECO:0000256" key="1">
    <source>
        <dbReference type="ARBA" id="ARBA00012513"/>
    </source>
</evidence>
<keyword evidence="2 9" id="KW-0723">Serine/threonine-protein kinase</keyword>
<evidence type="ECO:0000259" key="8">
    <source>
        <dbReference type="PROSITE" id="PS50011"/>
    </source>
</evidence>
<dbReference type="CDD" id="cd14014">
    <property type="entry name" value="STKc_PknB_like"/>
    <property type="match status" value="1"/>
</dbReference>
<evidence type="ECO:0000256" key="7">
    <source>
        <dbReference type="PROSITE-ProRule" id="PRU10141"/>
    </source>
</evidence>
<name>A0ABS5YXZ5_9ACTN</name>
<dbReference type="Gene3D" id="1.10.510.10">
    <property type="entry name" value="Transferase(Phosphotransferase) domain 1"/>
    <property type="match status" value="1"/>
</dbReference>
<evidence type="ECO:0000256" key="2">
    <source>
        <dbReference type="ARBA" id="ARBA00022527"/>
    </source>
</evidence>
<dbReference type="SUPFAM" id="SSF56112">
    <property type="entry name" value="Protein kinase-like (PK-like)"/>
    <property type="match status" value="1"/>
</dbReference>
<dbReference type="RefSeq" id="WP_215792196.1">
    <property type="nucleotide sequence ID" value="NZ_JAHKKG010000010.1"/>
</dbReference>
<keyword evidence="5 9" id="KW-0418">Kinase</keyword>
<feature type="domain" description="Protein kinase" evidence="8">
    <location>
        <begin position="12"/>
        <end position="266"/>
    </location>
</feature>
<evidence type="ECO:0000313" key="10">
    <source>
        <dbReference type="Proteomes" id="UP001519654"/>
    </source>
</evidence>
<dbReference type="PROSITE" id="PS00107">
    <property type="entry name" value="PROTEIN_KINASE_ATP"/>
    <property type="match status" value="1"/>
</dbReference>
<evidence type="ECO:0000256" key="3">
    <source>
        <dbReference type="ARBA" id="ARBA00022679"/>
    </source>
</evidence>
<dbReference type="InterPro" id="IPR008271">
    <property type="entry name" value="Ser/Thr_kinase_AS"/>
</dbReference>
<evidence type="ECO:0000256" key="5">
    <source>
        <dbReference type="ARBA" id="ARBA00022777"/>
    </source>
</evidence>
<dbReference type="EC" id="2.7.11.1" evidence="1"/>
<sequence length="476" mass="49581">MLEIGFRLGDRYRLVDRIGAGGMGEVWRAVDEVLGRPVAVKAMLAMVADDPDFARRFQAEATAMARVNHPAVASIHDYGRSHDVTYLVMEFVEGESLDRALARSGRMTPEHTMRVIAQAADGLQAIHDQGIVHRDIKPANLMIRRDGAVLITDFGIARHHDASRLTASGAILGTPTYLSPEQVLGQPATARSDVYSLGLTAYECLAGQKPFEGENPYAVALQRIQSAPRTIGVNLPAPILGVVERALATDPAHRWPTAAALAEAARAATGPAPVAPSRPPAAAAPAGPAAAAPARRARVRMLLAVLAALVVIGGAVGWGISKIGGSADASGPGATATTTPAKEAMVAAGGLLRECGTGFCPLQPLCWGGMTAVNGRAQPPSRVDCAEAHNWETFVALEVPADAVDVRQDSLIGREQIANACSAAVMGSRSKDPDTTRGWERDAWPMTLPGGDVPLLHCIAAPAKGGTTTGGAFVVG</sequence>
<dbReference type="Gene3D" id="3.30.200.20">
    <property type="entry name" value="Phosphorylase Kinase, domain 1"/>
    <property type="match status" value="1"/>
</dbReference>
<keyword evidence="6 7" id="KW-0067">ATP-binding</keyword>
<keyword evidence="4 7" id="KW-0547">Nucleotide-binding</keyword>
<organism evidence="9 10">
    <name type="scientific">Paractinoplanes bogorensis</name>
    <dbReference type="NCBI Taxonomy" id="1610840"/>
    <lineage>
        <taxon>Bacteria</taxon>
        <taxon>Bacillati</taxon>
        <taxon>Actinomycetota</taxon>
        <taxon>Actinomycetes</taxon>
        <taxon>Micromonosporales</taxon>
        <taxon>Micromonosporaceae</taxon>
        <taxon>Paractinoplanes</taxon>
    </lineage>
</organism>
<dbReference type="SMART" id="SM00220">
    <property type="entry name" value="S_TKc"/>
    <property type="match status" value="1"/>
</dbReference>
<evidence type="ECO:0000256" key="4">
    <source>
        <dbReference type="ARBA" id="ARBA00022741"/>
    </source>
</evidence>
<dbReference type="PANTHER" id="PTHR43289:SF6">
    <property type="entry name" value="SERINE_THREONINE-PROTEIN KINASE NEKL-3"/>
    <property type="match status" value="1"/>
</dbReference>
<dbReference type="PROSITE" id="PS50011">
    <property type="entry name" value="PROTEIN_KINASE_DOM"/>
    <property type="match status" value="1"/>
</dbReference>
<evidence type="ECO:0000256" key="6">
    <source>
        <dbReference type="ARBA" id="ARBA00022840"/>
    </source>
</evidence>
<dbReference type="PANTHER" id="PTHR43289">
    <property type="entry name" value="MITOGEN-ACTIVATED PROTEIN KINASE KINASE KINASE 20-RELATED"/>
    <property type="match status" value="1"/>
</dbReference>
<feature type="binding site" evidence="7">
    <location>
        <position position="41"/>
    </location>
    <ligand>
        <name>ATP</name>
        <dbReference type="ChEBI" id="CHEBI:30616"/>
    </ligand>
</feature>